<dbReference type="PANTHER" id="PTHR13964">
    <property type="entry name" value="RBP-RELATED"/>
    <property type="match status" value="1"/>
</dbReference>
<feature type="compositionally biased region" description="Basic and acidic residues" evidence="9">
    <location>
        <begin position="962"/>
        <end position="973"/>
    </location>
</feature>
<dbReference type="Pfam" id="PF01388">
    <property type="entry name" value="ARID"/>
    <property type="match status" value="1"/>
</dbReference>
<dbReference type="Gene3D" id="2.30.30.490">
    <property type="match status" value="1"/>
</dbReference>
<dbReference type="GO" id="GO:0005634">
    <property type="term" value="C:nucleus"/>
    <property type="evidence" value="ECO:0007669"/>
    <property type="project" value="UniProtKB-SubCell"/>
</dbReference>
<dbReference type="AlphaFoldDB" id="A0A444UHI6"/>
<dbReference type="PROSITE" id="PS51011">
    <property type="entry name" value="ARID"/>
    <property type="match status" value="1"/>
</dbReference>
<dbReference type="GO" id="GO:0006357">
    <property type="term" value="P:regulation of transcription by RNA polymerase II"/>
    <property type="evidence" value="ECO:0007669"/>
    <property type="project" value="TreeGrafter"/>
</dbReference>
<dbReference type="SMART" id="SM01014">
    <property type="entry name" value="ARID"/>
    <property type="match status" value="1"/>
</dbReference>
<evidence type="ECO:0000256" key="7">
    <source>
        <dbReference type="ARBA" id="ARBA00023163"/>
    </source>
</evidence>
<dbReference type="InterPro" id="IPR036431">
    <property type="entry name" value="ARID_dom_sf"/>
</dbReference>
<feature type="region of interest" description="Disordered" evidence="9">
    <location>
        <begin position="317"/>
        <end position="350"/>
    </location>
</feature>
<dbReference type="Proteomes" id="UP000289886">
    <property type="component" value="Unassembled WGS sequence"/>
</dbReference>
<evidence type="ECO:0000313" key="11">
    <source>
        <dbReference type="EMBL" id="RXM34640.1"/>
    </source>
</evidence>
<feature type="region of interest" description="Disordered" evidence="9">
    <location>
        <begin position="632"/>
        <end position="658"/>
    </location>
</feature>
<dbReference type="FunFam" id="1.10.150.60:FF:000004">
    <property type="entry name" value="AT-rich interactive domain-containing protein 5B"/>
    <property type="match status" value="1"/>
</dbReference>
<evidence type="ECO:0000256" key="4">
    <source>
        <dbReference type="ARBA" id="ARBA00023015"/>
    </source>
</evidence>
<evidence type="ECO:0000259" key="10">
    <source>
        <dbReference type="PROSITE" id="PS51011"/>
    </source>
</evidence>
<reference evidence="11 12" key="1">
    <citation type="submission" date="2019-01" db="EMBL/GenBank/DDBJ databases">
        <title>Draft Genome and Complete Hox-Cluster Characterization of the Sterlet Sturgeon (Acipenser ruthenus).</title>
        <authorList>
            <person name="Wei Q."/>
        </authorList>
    </citation>
    <scope>NUCLEOTIDE SEQUENCE [LARGE SCALE GENOMIC DNA]</scope>
    <source>
        <strain evidence="11">WHYD16114868_AA</strain>
        <tissue evidence="11">Blood</tissue>
    </source>
</reference>
<feature type="region of interest" description="Disordered" evidence="9">
    <location>
        <begin position="951"/>
        <end position="994"/>
    </location>
</feature>
<proteinExistence type="inferred from homology"/>
<evidence type="ECO:0000256" key="9">
    <source>
        <dbReference type="SAM" id="MobiDB-lite"/>
    </source>
</evidence>
<dbReference type="InterPro" id="IPR001606">
    <property type="entry name" value="ARID_dom"/>
</dbReference>
<dbReference type="PANTHER" id="PTHR13964:SF37">
    <property type="entry name" value="AT-RICH INTERACTIVE DOMAIN-CONTAINING PROTEIN 5B"/>
    <property type="match status" value="1"/>
</dbReference>
<feature type="compositionally biased region" description="Polar residues" evidence="9">
    <location>
        <begin position="337"/>
        <end position="349"/>
    </location>
</feature>
<dbReference type="InterPro" id="IPR043151">
    <property type="entry name" value="BAH_sf"/>
</dbReference>
<keyword evidence="5" id="KW-0238">DNA-binding</keyword>
<accession>A0A444UHI6</accession>
<feature type="region of interest" description="Disordered" evidence="9">
    <location>
        <begin position="560"/>
        <end position="608"/>
    </location>
</feature>
<dbReference type="SUPFAM" id="SSF46774">
    <property type="entry name" value="ARID-like"/>
    <property type="match status" value="1"/>
</dbReference>
<feature type="domain" description="ARID" evidence="10">
    <location>
        <begin position="392"/>
        <end position="484"/>
    </location>
</feature>
<feature type="region of interest" description="Disordered" evidence="9">
    <location>
        <begin position="483"/>
        <end position="545"/>
    </location>
</feature>
<dbReference type="InterPro" id="IPR051232">
    <property type="entry name" value="ARID/SWI1_ChromRemod"/>
</dbReference>
<dbReference type="InterPro" id="IPR030408">
    <property type="entry name" value="ARID5B_ARID/BRIGHT_DNA-bd"/>
</dbReference>
<comment type="similarity">
    <text evidence="2">Belongs to the ARID5B family.</text>
</comment>
<dbReference type="SMART" id="SM00501">
    <property type="entry name" value="BRIGHT"/>
    <property type="match status" value="1"/>
</dbReference>
<comment type="caution">
    <text evidence="11">The sequence shown here is derived from an EMBL/GenBank/DDBJ whole genome shotgun (WGS) entry which is preliminary data.</text>
</comment>
<keyword evidence="4" id="KW-0805">Transcription regulation</keyword>
<feature type="compositionally biased region" description="Acidic residues" evidence="9">
    <location>
        <begin position="572"/>
        <end position="603"/>
    </location>
</feature>
<dbReference type="Gene3D" id="1.10.150.60">
    <property type="entry name" value="ARID DNA-binding domain"/>
    <property type="match status" value="1"/>
</dbReference>
<comment type="subcellular location">
    <subcellularLocation>
        <location evidence="1">Nucleus</location>
    </subcellularLocation>
</comment>
<dbReference type="GO" id="GO:0000976">
    <property type="term" value="F:transcription cis-regulatory region binding"/>
    <property type="evidence" value="ECO:0007669"/>
    <property type="project" value="TreeGrafter"/>
</dbReference>
<evidence type="ECO:0000256" key="5">
    <source>
        <dbReference type="ARBA" id="ARBA00023125"/>
    </source>
</evidence>
<evidence type="ECO:0000313" key="12">
    <source>
        <dbReference type="Proteomes" id="UP000289886"/>
    </source>
</evidence>
<keyword evidence="6" id="KW-0010">Activator</keyword>
<evidence type="ECO:0000256" key="2">
    <source>
        <dbReference type="ARBA" id="ARBA00010608"/>
    </source>
</evidence>
<feature type="region of interest" description="Disordered" evidence="9">
    <location>
        <begin position="711"/>
        <end position="747"/>
    </location>
</feature>
<gene>
    <name evidence="11" type="ORF">EOD39_1041</name>
</gene>
<feature type="region of interest" description="Disordered" evidence="9">
    <location>
        <begin position="1082"/>
        <end position="1107"/>
    </location>
</feature>
<sequence>MENLSKEKHRCDGMLNHMVGNDERPPVTEAEVKDPLEAYTMEDVKFVLGLVTRDVIGNLQMEISEKRKAQEETYIWVGSACGLHGSYIFYKAFKFHLEGRPRILSLGDFFFVRCKPEDPICIAELQLLWEERTTKELLSSSKLYFLPEDIPRGRTASHGEDEVIAVSEKVIVKLDNLVKWASSDFSNWKCGLQAMPLKPSIQKELGMNGLGEALQKYRQSTLNSGLNFKDVLKDKAELGEDQEEKKVLILSYPQYCRYRSVIVRLQERPSSLWTDQIVLALGGIAALNNNTQILYCRDTFDHPSLIENESICDEFAPNLKGRPRKKKPLSSQRRDSQISSGVKESNSNWDGKALAKVKTETKAVVAKPKNNSNCKKAPADEKPQVGAGEECRADEQAFLVALYKYMKERKTPIERIPYLGFKQINLWTMFQAAQKLGGYELITARRQWKNVYDELGGNPGSTSAATCTRRHYERLILPYERYVNGEEDKPLPPVKPRKPESGPQEGGSKAKLAVPKRMKSEQSQKPKKEKDISPKAMETSAGADVTEECPVVAEQKLAVQQQQNSMVQEEGVKEEEEEDGEEEEEEQEEEEAEEEEEEEEEDTLFTVKNEIIDNYTSKNAIKVESQPLVTLPSPSLVSAENGPLESTTSSTPLQTETDTLTNTKPEQQIHCLLDKLSNELQEKAASALPLTSPQLLSHSNLQDQRRSIPVNVDTSETPNHQDKSMHSLKQPARVHTTSQTLTEREEVASKDEACLSYSPVLYPRGNPGIMSPLAKKKMLSQVSSTNLPNNYSFGPPPPLVNKKALNVDESAGSQGSQVSNSEIVMINRPSVIQHAQSFKIQTPDERKPLREVFKHDLSGKQDSSVPIANHQFGSPGETYSLRPDIHDSKEKNTVKRAVHPSQVPSFLAEFYSSHHLHNLYRQTEHLNREQLSKYLGREMHFNRDYEKAGLKTGLSYSSPTNQKERISPDKMPLDDQPTDLSLPKPSAHKLPSSKPLASRICHSHMHQDNKTTSLFQINSSQASSLNCNPKACRVPPMTMSTNKKPTEPLHRAPGKPHNTQADNILSRKMEEIVRPILSTKSSTQNIGAARPLKRSLEDQGSGPPEKKIKAVTPMHLVKEPAGKAKTPDLADAEGSKSLESLHAVHASHLYDNHKYSLPTPIFPGLYPGAFVSQVQDMCNSLGSHIPAGYAHPLQYLKNQAVISPLMPPLAIHSIMMQRQLLASSAHPPQIYRHPVGASYGDFLHHMYPLTTLNPQSAFNPSQMSPVHPSTKL</sequence>
<evidence type="ECO:0000256" key="3">
    <source>
        <dbReference type="ARBA" id="ARBA00013841"/>
    </source>
</evidence>
<evidence type="ECO:0000256" key="8">
    <source>
        <dbReference type="ARBA" id="ARBA00023242"/>
    </source>
</evidence>
<dbReference type="CDD" id="cd16885">
    <property type="entry name" value="ARID_ARID5B"/>
    <property type="match status" value="1"/>
</dbReference>
<keyword evidence="12" id="KW-1185">Reference proteome</keyword>
<name>A0A444UHI6_ACIRT</name>
<evidence type="ECO:0000256" key="6">
    <source>
        <dbReference type="ARBA" id="ARBA00023159"/>
    </source>
</evidence>
<keyword evidence="7" id="KW-0804">Transcription</keyword>
<evidence type="ECO:0000256" key="1">
    <source>
        <dbReference type="ARBA" id="ARBA00004123"/>
    </source>
</evidence>
<feature type="compositionally biased region" description="Basic and acidic residues" evidence="9">
    <location>
        <begin position="518"/>
        <end position="533"/>
    </location>
</feature>
<keyword evidence="8" id="KW-0539">Nucleus</keyword>
<organism evidence="11 12">
    <name type="scientific">Acipenser ruthenus</name>
    <name type="common">Sterlet sturgeon</name>
    <dbReference type="NCBI Taxonomy" id="7906"/>
    <lineage>
        <taxon>Eukaryota</taxon>
        <taxon>Metazoa</taxon>
        <taxon>Chordata</taxon>
        <taxon>Craniata</taxon>
        <taxon>Vertebrata</taxon>
        <taxon>Euteleostomi</taxon>
        <taxon>Actinopterygii</taxon>
        <taxon>Chondrostei</taxon>
        <taxon>Acipenseriformes</taxon>
        <taxon>Acipenseridae</taxon>
        <taxon>Acipenser</taxon>
    </lineage>
</organism>
<dbReference type="EMBL" id="SCEB01214557">
    <property type="protein sequence ID" value="RXM34640.1"/>
    <property type="molecule type" value="Genomic_DNA"/>
</dbReference>
<protein>
    <recommendedName>
        <fullName evidence="3">AT-rich interactive domain-containing protein 5B</fullName>
    </recommendedName>
</protein>